<dbReference type="AlphaFoldDB" id="A0A2P2FYU0"/>
<protein>
    <recommendedName>
        <fullName evidence="3">ESX-1 secretion-associated protein</fullName>
    </recommendedName>
</protein>
<keyword evidence="2" id="KW-1185">Reference proteome</keyword>
<name>A0A2P2FYU0_AMYLU</name>
<evidence type="ECO:0008006" key="3">
    <source>
        <dbReference type="Google" id="ProtNLM"/>
    </source>
</evidence>
<dbReference type="EMBL" id="JFBM01000005">
    <property type="protein sequence ID" value="KFU81865.1"/>
    <property type="molecule type" value="Genomic_DNA"/>
</dbReference>
<accession>A0A2P2FYU0</accession>
<evidence type="ECO:0000313" key="1">
    <source>
        <dbReference type="EMBL" id="KFU81865.1"/>
    </source>
</evidence>
<comment type="caution">
    <text evidence="1">The sequence shown here is derived from an EMBL/GenBank/DDBJ whole genome shotgun (WGS) entry which is preliminary data.</text>
</comment>
<dbReference type="Proteomes" id="UP000256220">
    <property type="component" value="Unassembled WGS sequence"/>
</dbReference>
<evidence type="ECO:0000313" key="2">
    <source>
        <dbReference type="Proteomes" id="UP000256220"/>
    </source>
</evidence>
<proteinExistence type="predicted"/>
<dbReference type="InterPro" id="IPR022536">
    <property type="entry name" value="EspC"/>
</dbReference>
<organism evidence="1 2">
    <name type="scientific">Amycolatopsis lurida NRRL 2430</name>
    <dbReference type="NCBI Taxonomy" id="1460371"/>
    <lineage>
        <taxon>Bacteria</taxon>
        <taxon>Bacillati</taxon>
        <taxon>Actinomycetota</taxon>
        <taxon>Actinomycetes</taxon>
        <taxon>Pseudonocardiales</taxon>
        <taxon>Pseudonocardiaceae</taxon>
        <taxon>Amycolatopsis</taxon>
    </lineage>
</organism>
<dbReference type="RefSeq" id="WP_034307929.1">
    <property type="nucleotide sequence ID" value="NZ_JFBM01000005.1"/>
</dbReference>
<dbReference type="Pfam" id="PF10824">
    <property type="entry name" value="T7SS_ESX_EspC"/>
    <property type="match status" value="1"/>
</dbReference>
<sequence>MGYEVDPAKLLEVSDELGTIGTGLRSVSGQVAHTVVAQLDFGGDRYQSHGAAYLAASGELATLAVKLVGDIDEVSLLLRESAGVYGETESDFASRLDGLREVGD</sequence>
<reference evidence="1 2" key="1">
    <citation type="journal article" date="2014" name="Genome Announc.">
        <title>Draft Genome Sequence of Amycolatopsis lurida NRRL 2430, Producer of the Glycopeptide Family Antibiotic Ristocetin.</title>
        <authorList>
            <person name="Kwun M.J."/>
            <person name="Hong H.J."/>
        </authorList>
    </citation>
    <scope>NUCLEOTIDE SEQUENCE [LARGE SCALE GENOMIC DNA]</scope>
    <source>
        <strain evidence="1 2">NRRL 2430</strain>
    </source>
</reference>
<dbReference type="GO" id="GO:0009306">
    <property type="term" value="P:protein secretion"/>
    <property type="evidence" value="ECO:0007669"/>
    <property type="project" value="InterPro"/>
</dbReference>
<gene>
    <name evidence="1" type="ORF">BB31_08440</name>
</gene>